<dbReference type="GO" id="GO:0010945">
    <property type="term" value="F:coenzyme A diphosphatase activity"/>
    <property type="evidence" value="ECO:0007669"/>
    <property type="project" value="InterPro"/>
</dbReference>
<dbReference type="Pfam" id="PF10261">
    <property type="entry name" value="FIT"/>
    <property type="match status" value="1"/>
</dbReference>
<keyword evidence="4" id="KW-0256">Endoplasmic reticulum</keyword>
<dbReference type="STRING" id="765915.A0A1Y2HX62"/>
<comment type="subcellular location">
    <subcellularLocation>
        <location evidence="1">Endoplasmic reticulum membrane</location>
        <topology evidence="1">Multi-pass membrane protein</topology>
    </subcellularLocation>
</comment>
<dbReference type="Proteomes" id="UP000193411">
    <property type="component" value="Unassembled WGS sequence"/>
</dbReference>
<comment type="caution">
    <text evidence="9">The sequence shown here is derived from an EMBL/GenBank/DDBJ whole genome shotgun (WGS) entry which is preliminary data.</text>
</comment>
<dbReference type="PANTHER" id="PTHR23129">
    <property type="entry name" value="ACYL-COENZYME A DIPHOSPHATASE FITM2"/>
    <property type="match status" value="1"/>
</dbReference>
<dbReference type="OrthoDB" id="5579088at2759"/>
<evidence type="ECO:0000313" key="9">
    <source>
        <dbReference type="EMBL" id="ORZ39160.1"/>
    </source>
</evidence>
<evidence type="ECO:0000256" key="1">
    <source>
        <dbReference type="ARBA" id="ARBA00004477"/>
    </source>
</evidence>
<feature type="transmembrane region" description="Helical" evidence="8">
    <location>
        <begin position="141"/>
        <end position="163"/>
    </location>
</feature>
<dbReference type="InterPro" id="IPR019388">
    <property type="entry name" value="FIT"/>
</dbReference>
<evidence type="ECO:0000256" key="3">
    <source>
        <dbReference type="ARBA" id="ARBA00022801"/>
    </source>
</evidence>
<proteinExistence type="predicted"/>
<gene>
    <name evidence="9" type="ORF">BCR44DRAFT_1268423</name>
</gene>
<feature type="transmembrane region" description="Helical" evidence="8">
    <location>
        <begin position="12"/>
        <end position="31"/>
    </location>
</feature>
<feature type="transmembrane region" description="Helical" evidence="8">
    <location>
        <begin position="169"/>
        <end position="187"/>
    </location>
</feature>
<sequence>MRHWTQERKLWAIVRYSMATGFWLALTQWFFGPSLLDRFNRQTGGSCTPSSALLHSLDPALRDHFSTNAMQAETLRDCRAYNGVWTHGHDVSGHCLLLIHSILFLNLEFLTHGNAAAAHTRPGATEQPQDERRARRPYRQAAKLIHGLTALWTLILVITMMYYHNLSELVNGIVAGTLFCAIAYSPVHMGNGNGGSA</sequence>
<dbReference type="AlphaFoldDB" id="A0A1Y2HX62"/>
<evidence type="ECO:0000256" key="6">
    <source>
        <dbReference type="ARBA" id="ARBA00023098"/>
    </source>
</evidence>
<evidence type="ECO:0000256" key="4">
    <source>
        <dbReference type="ARBA" id="ARBA00022824"/>
    </source>
</evidence>
<protein>
    <submittedName>
        <fullName evidence="9">Fat storage-inducing transmembrane protein</fullName>
    </submittedName>
</protein>
<dbReference type="GO" id="GO:0008654">
    <property type="term" value="P:phospholipid biosynthetic process"/>
    <property type="evidence" value="ECO:0007669"/>
    <property type="project" value="TreeGrafter"/>
</dbReference>
<keyword evidence="2 8" id="KW-0812">Transmembrane</keyword>
<keyword evidence="6" id="KW-0443">Lipid metabolism</keyword>
<name>A0A1Y2HX62_9FUNG</name>
<keyword evidence="10" id="KW-1185">Reference proteome</keyword>
<dbReference type="GO" id="GO:0019915">
    <property type="term" value="P:lipid storage"/>
    <property type="evidence" value="ECO:0007669"/>
    <property type="project" value="InterPro"/>
</dbReference>
<evidence type="ECO:0000313" key="10">
    <source>
        <dbReference type="Proteomes" id="UP000193411"/>
    </source>
</evidence>
<keyword evidence="3" id="KW-0378">Hydrolase</keyword>
<reference evidence="9 10" key="1">
    <citation type="submission" date="2016-07" db="EMBL/GenBank/DDBJ databases">
        <title>Pervasive Adenine N6-methylation of Active Genes in Fungi.</title>
        <authorList>
            <consortium name="DOE Joint Genome Institute"/>
            <person name="Mondo S.J."/>
            <person name="Dannebaum R.O."/>
            <person name="Kuo R.C."/>
            <person name="Labutti K."/>
            <person name="Haridas S."/>
            <person name="Kuo A."/>
            <person name="Salamov A."/>
            <person name="Ahrendt S.R."/>
            <person name="Lipzen A."/>
            <person name="Sullivan W."/>
            <person name="Andreopoulos W.B."/>
            <person name="Clum A."/>
            <person name="Lindquist E."/>
            <person name="Daum C."/>
            <person name="Ramamoorthy G.K."/>
            <person name="Gryganskyi A."/>
            <person name="Culley D."/>
            <person name="Magnuson J.K."/>
            <person name="James T.Y."/>
            <person name="O'Malley M.A."/>
            <person name="Stajich J.E."/>
            <person name="Spatafora J.W."/>
            <person name="Visel A."/>
            <person name="Grigoriev I.V."/>
        </authorList>
    </citation>
    <scope>NUCLEOTIDE SEQUENCE [LARGE SCALE GENOMIC DNA]</scope>
    <source>
        <strain evidence="9 10">PL171</strain>
    </source>
</reference>
<dbReference type="PANTHER" id="PTHR23129:SF0">
    <property type="entry name" value="ACYL-COENZYME A DIPHOSPHATASE FITM2"/>
    <property type="match status" value="1"/>
</dbReference>
<evidence type="ECO:0000256" key="8">
    <source>
        <dbReference type="SAM" id="Phobius"/>
    </source>
</evidence>
<dbReference type="GO" id="GO:0005789">
    <property type="term" value="C:endoplasmic reticulum membrane"/>
    <property type="evidence" value="ECO:0007669"/>
    <property type="project" value="UniProtKB-SubCell"/>
</dbReference>
<evidence type="ECO:0000256" key="5">
    <source>
        <dbReference type="ARBA" id="ARBA00022989"/>
    </source>
</evidence>
<dbReference type="EMBL" id="MCFL01000006">
    <property type="protein sequence ID" value="ORZ39160.1"/>
    <property type="molecule type" value="Genomic_DNA"/>
</dbReference>
<evidence type="ECO:0000256" key="7">
    <source>
        <dbReference type="ARBA" id="ARBA00023136"/>
    </source>
</evidence>
<evidence type="ECO:0000256" key="2">
    <source>
        <dbReference type="ARBA" id="ARBA00022692"/>
    </source>
</evidence>
<keyword evidence="7 8" id="KW-0472">Membrane</keyword>
<dbReference type="GO" id="GO:0034389">
    <property type="term" value="P:lipid droplet organization"/>
    <property type="evidence" value="ECO:0007669"/>
    <property type="project" value="TreeGrafter"/>
</dbReference>
<keyword evidence="5 8" id="KW-1133">Transmembrane helix</keyword>
<accession>A0A1Y2HX62</accession>
<organism evidence="9 10">
    <name type="scientific">Catenaria anguillulae PL171</name>
    <dbReference type="NCBI Taxonomy" id="765915"/>
    <lineage>
        <taxon>Eukaryota</taxon>
        <taxon>Fungi</taxon>
        <taxon>Fungi incertae sedis</taxon>
        <taxon>Blastocladiomycota</taxon>
        <taxon>Blastocladiomycetes</taxon>
        <taxon>Blastocladiales</taxon>
        <taxon>Catenariaceae</taxon>
        <taxon>Catenaria</taxon>
    </lineage>
</organism>